<protein>
    <recommendedName>
        <fullName evidence="4">T9SS type A sorting domain-containing protein</fullName>
    </recommendedName>
</protein>
<reference evidence="2 3" key="1">
    <citation type="submission" date="2021-03" db="EMBL/GenBank/DDBJ databases">
        <title>Gelidibacter sp. nov., isolated from costal sediment.</title>
        <authorList>
            <person name="Lun K.-Y."/>
        </authorList>
    </citation>
    <scope>NUCLEOTIDE SEQUENCE [LARGE SCALE GENOMIC DNA]</scope>
    <source>
        <strain evidence="2 3">DF109</strain>
    </source>
</reference>
<dbReference type="EMBL" id="JAGEVG010000013">
    <property type="protein sequence ID" value="MBO3098949.1"/>
    <property type="molecule type" value="Genomic_DNA"/>
</dbReference>
<gene>
    <name evidence="2" type="ORF">J4051_11765</name>
</gene>
<evidence type="ECO:0000313" key="3">
    <source>
        <dbReference type="Proteomes" id="UP000681315"/>
    </source>
</evidence>
<evidence type="ECO:0000313" key="2">
    <source>
        <dbReference type="EMBL" id="MBO3098949.1"/>
    </source>
</evidence>
<feature type="transmembrane region" description="Helical" evidence="1">
    <location>
        <begin position="12"/>
        <end position="34"/>
    </location>
</feature>
<keyword evidence="1" id="KW-1133">Transmembrane helix</keyword>
<keyword evidence="1" id="KW-0472">Membrane</keyword>
<dbReference type="RefSeq" id="WP_208234073.1">
    <property type="nucleotide sequence ID" value="NZ_JAGEVG010000013.1"/>
</dbReference>
<proteinExistence type="predicted"/>
<dbReference type="Proteomes" id="UP000681315">
    <property type="component" value="Unassembled WGS sequence"/>
</dbReference>
<accession>A0ABS3STB4</accession>
<comment type="caution">
    <text evidence="2">The sequence shown here is derived from an EMBL/GenBank/DDBJ whole genome shotgun (WGS) entry which is preliminary data.</text>
</comment>
<evidence type="ECO:0008006" key="4">
    <source>
        <dbReference type="Google" id="ProtNLM"/>
    </source>
</evidence>
<organism evidence="2 3">
    <name type="scientific">Gelidibacter pelagius</name>
    <dbReference type="NCBI Taxonomy" id="2819985"/>
    <lineage>
        <taxon>Bacteria</taxon>
        <taxon>Pseudomonadati</taxon>
        <taxon>Bacteroidota</taxon>
        <taxon>Flavobacteriia</taxon>
        <taxon>Flavobacteriales</taxon>
        <taxon>Flavobacteriaceae</taxon>
        <taxon>Gelidibacter</taxon>
    </lineage>
</organism>
<evidence type="ECO:0000256" key="1">
    <source>
        <dbReference type="SAM" id="Phobius"/>
    </source>
</evidence>
<name>A0ABS3STB4_9FLAO</name>
<keyword evidence="1" id="KW-0812">Transmembrane</keyword>
<sequence length="51" mass="5840">MQENFTFFTTHFFLSFISAAILEQSLLSNGIYLLELKDNQGPKTTLKLIKS</sequence>
<keyword evidence="3" id="KW-1185">Reference proteome</keyword>